<dbReference type="Proteomes" id="UP000007488">
    <property type="component" value="Chromosome"/>
</dbReference>
<dbReference type="PROSITE" id="PS00912">
    <property type="entry name" value="DHODEHASE_2"/>
    <property type="match status" value="1"/>
</dbReference>
<feature type="binding site" evidence="12">
    <location>
        <position position="23"/>
    </location>
    <ligand>
        <name>FMN</name>
        <dbReference type="ChEBI" id="CHEBI:58210"/>
    </ligand>
</feature>
<keyword evidence="10" id="KW-0520">NAD</keyword>
<keyword evidence="9 12" id="KW-0560">Oxidoreductase</keyword>
<feature type="binding site" evidence="12">
    <location>
        <position position="193"/>
    </location>
    <ligand>
        <name>FMN</name>
        <dbReference type="ChEBI" id="CHEBI:58210"/>
    </ligand>
</feature>
<dbReference type="CDD" id="cd04740">
    <property type="entry name" value="DHOD_1B_like"/>
    <property type="match status" value="1"/>
</dbReference>
<dbReference type="RefSeq" id="WP_013623913.1">
    <property type="nucleotide sequence ID" value="NC_015172.1"/>
</dbReference>
<evidence type="ECO:0000256" key="5">
    <source>
        <dbReference type="ARBA" id="ARBA00022490"/>
    </source>
</evidence>
<dbReference type="InterPro" id="IPR050074">
    <property type="entry name" value="DHO_dehydrogenase"/>
</dbReference>
<dbReference type="InterPro" id="IPR024920">
    <property type="entry name" value="Dihydroorotate_DH_1"/>
</dbReference>
<comment type="subcellular location">
    <subcellularLocation>
        <location evidence="2 12">Cytoplasm</location>
    </subcellularLocation>
</comment>
<dbReference type="InterPro" id="IPR049622">
    <property type="entry name" value="Dihydroorotate_DH_I"/>
</dbReference>
<comment type="cofactor">
    <cofactor evidence="12">
        <name>FMN</name>
        <dbReference type="ChEBI" id="CHEBI:58210"/>
    </cofactor>
    <text evidence="12">Binds 1 FMN per subunit.</text>
</comment>
<feature type="binding site" evidence="12">
    <location>
        <begin position="47"/>
        <end position="48"/>
    </location>
    <ligand>
        <name>FMN</name>
        <dbReference type="ChEBI" id="CHEBI:58210"/>
    </ligand>
</feature>
<dbReference type="InterPro" id="IPR005720">
    <property type="entry name" value="Dihydroorotate_DH_cat"/>
</dbReference>
<accession>F0T0H7</accession>
<keyword evidence="5 12" id="KW-0963">Cytoplasm</keyword>
<name>F0T0H7_SYNGF</name>
<dbReference type="AlphaFoldDB" id="F0T0H7"/>
<keyword evidence="7 12" id="KW-0288">FMN</keyword>
<reference evidence="15" key="2">
    <citation type="submission" date="2011-02" db="EMBL/GenBank/DDBJ databases">
        <title>The complete genome of Syntrophobotulus glycolicus DSM 8271.</title>
        <authorList>
            <person name="Lucas S."/>
            <person name="Copeland A."/>
            <person name="Lapidus A."/>
            <person name="Bruce D."/>
            <person name="Goodwin L."/>
            <person name="Pitluck S."/>
            <person name="Kyrpides N."/>
            <person name="Mavromatis K."/>
            <person name="Pagani I."/>
            <person name="Ivanova N."/>
            <person name="Mikhailova N."/>
            <person name="Chertkov O."/>
            <person name="Held B."/>
            <person name="Detter J.C."/>
            <person name="Tapia R."/>
            <person name="Han C."/>
            <person name="Land M."/>
            <person name="Hauser L."/>
            <person name="Markowitz V."/>
            <person name="Cheng J.-F."/>
            <person name="Hugenholtz P."/>
            <person name="Woyke T."/>
            <person name="Wu D."/>
            <person name="Spring S."/>
            <person name="Schroeder M."/>
            <person name="Brambilla E."/>
            <person name="Klenk H.-P."/>
            <person name="Eisen J.A."/>
        </authorList>
    </citation>
    <scope>NUCLEOTIDE SEQUENCE [LARGE SCALE GENOMIC DNA]</scope>
    <source>
        <strain evidence="15">DSM 8271 / FlGlyR</strain>
    </source>
</reference>
<dbReference type="Gene3D" id="3.20.20.70">
    <property type="entry name" value="Aldolase class I"/>
    <property type="match status" value="1"/>
</dbReference>
<evidence type="ECO:0000256" key="10">
    <source>
        <dbReference type="ARBA" id="ARBA00023027"/>
    </source>
</evidence>
<feature type="binding site" evidence="12">
    <location>
        <begin position="71"/>
        <end position="75"/>
    </location>
    <ligand>
        <name>substrate</name>
    </ligand>
</feature>
<reference evidence="14 15" key="1">
    <citation type="journal article" date="2011" name="Stand. Genomic Sci.">
        <title>Complete genome sequence of Syntrophobotulus glycolicus type strain (FlGlyR).</title>
        <authorList>
            <person name="Han C."/>
            <person name="Mwirichia R."/>
            <person name="Chertkov O."/>
            <person name="Held B."/>
            <person name="Lapidus A."/>
            <person name="Nolan M."/>
            <person name="Lucas S."/>
            <person name="Hammon N."/>
            <person name="Deshpande S."/>
            <person name="Cheng J.F."/>
            <person name="Tapia R."/>
            <person name="Goodwin L."/>
            <person name="Pitluck S."/>
            <person name="Huntemann M."/>
            <person name="Liolios K."/>
            <person name="Ivanova N."/>
            <person name="Pagani I."/>
            <person name="Mavromatis K."/>
            <person name="Ovchinikova G."/>
            <person name="Pati A."/>
            <person name="Chen A."/>
            <person name="Palaniappan K."/>
            <person name="Land M."/>
            <person name="Hauser L."/>
            <person name="Brambilla E.M."/>
            <person name="Rohde M."/>
            <person name="Spring S."/>
            <person name="Sikorski J."/>
            <person name="Goker M."/>
            <person name="Woyke T."/>
            <person name="Bristow J."/>
            <person name="Eisen J.A."/>
            <person name="Markowitz V."/>
            <person name="Hugenholtz P."/>
            <person name="Kyrpides N.C."/>
            <person name="Klenk H.P."/>
            <person name="Detter J.C."/>
        </authorList>
    </citation>
    <scope>NUCLEOTIDE SEQUENCE [LARGE SCALE GENOMIC DNA]</scope>
    <source>
        <strain evidence="15">DSM 8271 / FlGlyR</strain>
    </source>
</reference>
<dbReference type="PANTHER" id="PTHR48109:SF1">
    <property type="entry name" value="DIHYDROOROTATE DEHYDROGENASE (FUMARATE)"/>
    <property type="match status" value="1"/>
</dbReference>
<evidence type="ECO:0000256" key="12">
    <source>
        <dbReference type="HAMAP-Rule" id="MF_00224"/>
    </source>
</evidence>
<evidence type="ECO:0000256" key="7">
    <source>
        <dbReference type="ARBA" id="ARBA00022643"/>
    </source>
</evidence>
<dbReference type="EC" id="1.3.-.-" evidence="12"/>
<dbReference type="InterPro" id="IPR013785">
    <property type="entry name" value="Aldolase_TIM"/>
</dbReference>
<evidence type="ECO:0000313" key="15">
    <source>
        <dbReference type="Proteomes" id="UP000007488"/>
    </source>
</evidence>
<evidence type="ECO:0000256" key="9">
    <source>
        <dbReference type="ARBA" id="ARBA00023002"/>
    </source>
</evidence>
<dbReference type="PIRSF" id="PIRSF000164">
    <property type="entry name" value="DHO_oxidase"/>
    <property type="match status" value="1"/>
</dbReference>
<dbReference type="eggNOG" id="COG0167">
    <property type="taxonomic scope" value="Bacteria"/>
</dbReference>
<comment type="catalytic activity">
    <reaction evidence="12">
        <text>(S)-dihydroorotate + A = orotate + AH2</text>
        <dbReference type="Rhea" id="RHEA:18073"/>
        <dbReference type="ChEBI" id="CHEBI:13193"/>
        <dbReference type="ChEBI" id="CHEBI:17499"/>
        <dbReference type="ChEBI" id="CHEBI:30839"/>
        <dbReference type="ChEBI" id="CHEBI:30864"/>
    </reaction>
</comment>
<evidence type="ECO:0000256" key="3">
    <source>
        <dbReference type="ARBA" id="ARBA00004715"/>
    </source>
</evidence>
<evidence type="ECO:0000313" key="14">
    <source>
        <dbReference type="EMBL" id="ADY55042.1"/>
    </source>
</evidence>
<evidence type="ECO:0000256" key="8">
    <source>
        <dbReference type="ARBA" id="ARBA00022975"/>
    </source>
</evidence>
<dbReference type="GO" id="GO:0044205">
    <property type="term" value="P:'de novo' UMP biosynthetic process"/>
    <property type="evidence" value="ECO:0007669"/>
    <property type="project" value="UniProtKB-UniRule"/>
</dbReference>
<proteinExistence type="inferred from homology"/>
<comment type="catalytic activity">
    <reaction evidence="11">
        <text>(S)-dihydroorotate + NAD(+) = orotate + NADH + H(+)</text>
        <dbReference type="Rhea" id="RHEA:13513"/>
        <dbReference type="ChEBI" id="CHEBI:15378"/>
        <dbReference type="ChEBI" id="CHEBI:30839"/>
        <dbReference type="ChEBI" id="CHEBI:30864"/>
        <dbReference type="ChEBI" id="CHEBI:57540"/>
        <dbReference type="ChEBI" id="CHEBI:57945"/>
        <dbReference type="EC" id="1.3.1.14"/>
    </reaction>
</comment>
<dbReference type="InterPro" id="IPR033888">
    <property type="entry name" value="DHOD_1B"/>
</dbReference>
<dbReference type="Pfam" id="PF01180">
    <property type="entry name" value="DHO_dh"/>
    <property type="match status" value="1"/>
</dbReference>
<comment type="function">
    <text evidence="1">Catalyzes the conversion of dihydroorotate to orotate with NAD(+) as electron acceptor.</text>
</comment>
<gene>
    <name evidence="12" type="primary">pyrD</name>
    <name evidence="14" type="ordered locus">Sgly_0680</name>
</gene>
<dbReference type="GO" id="GO:0004589">
    <property type="term" value="F:dihydroorotate dehydrogenase (NAD+) activity"/>
    <property type="evidence" value="ECO:0007669"/>
    <property type="project" value="UniProtKB-EC"/>
</dbReference>
<feature type="active site" description="Nucleophile" evidence="12">
    <location>
        <position position="132"/>
    </location>
</feature>
<dbReference type="InterPro" id="IPR012135">
    <property type="entry name" value="Dihydroorotate_DH_1_2"/>
</dbReference>
<dbReference type="STRING" id="645991.Sgly_0680"/>
<keyword evidence="6 12" id="KW-0285">Flavoprotein</keyword>
<dbReference type="GO" id="GO:0006207">
    <property type="term" value="P:'de novo' pyrimidine nucleobase biosynthetic process"/>
    <property type="evidence" value="ECO:0007669"/>
    <property type="project" value="InterPro"/>
</dbReference>
<feature type="binding site" evidence="12">
    <location>
        <position position="129"/>
    </location>
    <ligand>
        <name>substrate</name>
    </ligand>
</feature>
<feature type="binding site" evidence="12">
    <location>
        <begin position="194"/>
        <end position="195"/>
    </location>
    <ligand>
        <name>substrate</name>
    </ligand>
</feature>
<dbReference type="InterPro" id="IPR001295">
    <property type="entry name" value="Dihydroorotate_DH_CS"/>
</dbReference>
<feature type="binding site" evidence="12">
    <location>
        <begin position="245"/>
        <end position="246"/>
    </location>
    <ligand>
        <name>FMN</name>
        <dbReference type="ChEBI" id="CHEBI:58210"/>
    </ligand>
</feature>
<evidence type="ECO:0000256" key="1">
    <source>
        <dbReference type="ARBA" id="ARBA00003616"/>
    </source>
</evidence>
<evidence type="ECO:0000256" key="2">
    <source>
        <dbReference type="ARBA" id="ARBA00004496"/>
    </source>
</evidence>
<feature type="binding site" evidence="12">
    <location>
        <position position="219"/>
    </location>
    <ligand>
        <name>FMN</name>
        <dbReference type="ChEBI" id="CHEBI:58210"/>
    </ligand>
</feature>
<dbReference type="HAMAP" id="MF_00224">
    <property type="entry name" value="DHO_dh_type1"/>
    <property type="match status" value="1"/>
</dbReference>
<comment type="similarity">
    <text evidence="4 12">Belongs to the dihydroorotate dehydrogenase family. Type 1 subfamily.</text>
</comment>
<feature type="binding site" evidence="12">
    <location>
        <position position="101"/>
    </location>
    <ligand>
        <name>FMN</name>
        <dbReference type="ChEBI" id="CHEBI:58210"/>
    </ligand>
</feature>
<feature type="binding site" evidence="12">
    <location>
        <position position="167"/>
    </location>
    <ligand>
        <name>FMN</name>
        <dbReference type="ChEBI" id="CHEBI:58210"/>
    </ligand>
</feature>
<dbReference type="NCBIfam" id="NF005574">
    <property type="entry name" value="PRK07259.1"/>
    <property type="match status" value="1"/>
</dbReference>
<feature type="binding site" evidence="12">
    <location>
        <begin position="267"/>
        <end position="268"/>
    </location>
    <ligand>
        <name>FMN</name>
        <dbReference type="ChEBI" id="CHEBI:58210"/>
    </ligand>
</feature>
<feature type="binding site" evidence="12">
    <location>
        <position position="129"/>
    </location>
    <ligand>
        <name>FMN</name>
        <dbReference type="ChEBI" id="CHEBI:58210"/>
    </ligand>
</feature>
<sequence length="304" mass="31860">MPNVDLQVELAGITLKNPVMTASGTYGFGEEYAPFYDPALLGAITVKGITPLPRLGNPVPRLAETPAGILNSVGLENPGLEVFLQEYLPRLKNLDTAVIVNISGFSLEDYMMMASAFQKGCGIAALEVNISCPNIKHGGMAFGTDPRSAEEVIAAVRKNTGLPLIAKLSPNVTSIADMAKAVESGGADAVSLINTLLGMSIDIHAQKPLLANKVGGLSGPAVRPVAVRMVYQVFEAVKIPIIGMGGIMTWQDAVEFMLAGASAVSIGTANFTDPLAPLDVIKGLEEYAESRKCASIREIIGAAH</sequence>
<feature type="binding site" evidence="12">
    <location>
        <position position="47"/>
    </location>
    <ligand>
        <name>substrate</name>
    </ligand>
</feature>
<dbReference type="PROSITE" id="PS00911">
    <property type="entry name" value="DHODEHASE_1"/>
    <property type="match status" value="1"/>
</dbReference>
<keyword evidence="15" id="KW-1185">Reference proteome</keyword>
<dbReference type="UniPathway" id="UPA00070"/>
<evidence type="ECO:0000259" key="13">
    <source>
        <dbReference type="Pfam" id="PF01180"/>
    </source>
</evidence>
<evidence type="ECO:0000256" key="4">
    <source>
        <dbReference type="ARBA" id="ARBA00008008"/>
    </source>
</evidence>
<dbReference type="KEGG" id="sgy:Sgly_0680"/>
<organism evidence="14 15">
    <name type="scientific">Syntrophobotulus glycolicus (strain DSM 8271 / FlGlyR)</name>
    <dbReference type="NCBI Taxonomy" id="645991"/>
    <lineage>
        <taxon>Bacteria</taxon>
        <taxon>Bacillati</taxon>
        <taxon>Bacillota</taxon>
        <taxon>Clostridia</taxon>
        <taxon>Eubacteriales</taxon>
        <taxon>Desulfitobacteriaceae</taxon>
        <taxon>Syntrophobotulus</taxon>
    </lineage>
</organism>
<evidence type="ECO:0000256" key="6">
    <source>
        <dbReference type="ARBA" id="ARBA00022630"/>
    </source>
</evidence>
<dbReference type="GO" id="GO:0005737">
    <property type="term" value="C:cytoplasm"/>
    <property type="evidence" value="ECO:0007669"/>
    <property type="project" value="UniProtKB-SubCell"/>
</dbReference>
<protein>
    <recommendedName>
        <fullName evidence="12">Dihydroorotate dehydrogenase</fullName>
        <shortName evidence="12">DHOD</shortName>
        <shortName evidence="12">DHODase</shortName>
        <shortName evidence="12">DHOdehase</shortName>
        <ecNumber evidence="12">1.3.-.-</ecNumber>
    </recommendedName>
</protein>
<dbReference type="SUPFAM" id="SSF51395">
    <property type="entry name" value="FMN-linked oxidoreductases"/>
    <property type="match status" value="1"/>
</dbReference>
<comment type="pathway">
    <text evidence="3">Pyrimidine metabolism; UMP biosynthesis via de novo pathway; orotate from (S)-dihydroorotate (NAD(+) route): step 1/1.</text>
</comment>
<dbReference type="FunFam" id="3.20.20.70:FF:000027">
    <property type="entry name" value="Dihydropyrimidine dehydrogenase [NADP(+)]"/>
    <property type="match status" value="1"/>
</dbReference>
<evidence type="ECO:0000256" key="11">
    <source>
        <dbReference type="ARBA" id="ARBA00048996"/>
    </source>
</evidence>
<dbReference type="HOGENOM" id="CLU_042042_0_0_9"/>
<keyword evidence="8 12" id="KW-0665">Pyrimidine biosynthesis</keyword>
<dbReference type="NCBIfam" id="TIGR01037">
    <property type="entry name" value="pyrD_sub1_fam"/>
    <property type="match status" value="1"/>
</dbReference>
<feature type="domain" description="Dihydroorotate dehydrogenase catalytic" evidence="13">
    <location>
        <begin position="6"/>
        <end position="286"/>
    </location>
</feature>
<dbReference type="PANTHER" id="PTHR48109">
    <property type="entry name" value="DIHYDROOROTATE DEHYDROGENASE (QUINONE), MITOCHONDRIAL-RELATED"/>
    <property type="match status" value="1"/>
</dbReference>
<dbReference type="EMBL" id="CP002547">
    <property type="protein sequence ID" value="ADY55042.1"/>
    <property type="molecule type" value="Genomic_DNA"/>
</dbReference>
<dbReference type="OrthoDB" id="9794954at2"/>